<evidence type="ECO:0000313" key="1">
    <source>
        <dbReference type="EMBL" id="CAG8954048.1"/>
    </source>
</evidence>
<name>A0A9N9KWC1_9HELO</name>
<dbReference type="AlphaFoldDB" id="A0A9N9KWC1"/>
<evidence type="ECO:0000313" key="2">
    <source>
        <dbReference type="Proteomes" id="UP000696280"/>
    </source>
</evidence>
<organism evidence="1 2">
    <name type="scientific">Hymenoscyphus fraxineus</name>
    <dbReference type="NCBI Taxonomy" id="746836"/>
    <lineage>
        <taxon>Eukaryota</taxon>
        <taxon>Fungi</taxon>
        <taxon>Dikarya</taxon>
        <taxon>Ascomycota</taxon>
        <taxon>Pezizomycotina</taxon>
        <taxon>Leotiomycetes</taxon>
        <taxon>Helotiales</taxon>
        <taxon>Helotiaceae</taxon>
        <taxon>Hymenoscyphus</taxon>
    </lineage>
</organism>
<proteinExistence type="predicted"/>
<dbReference type="Proteomes" id="UP000696280">
    <property type="component" value="Unassembled WGS sequence"/>
</dbReference>
<accession>A0A9N9KWC1</accession>
<gene>
    <name evidence="1" type="ORF">HYFRA_00009148</name>
</gene>
<sequence>MPIAHSHGDLVVPVSHMYVRLAYTIATLWRKVEGAKSDVSHLLAMISFAVGEIFLQVMMYDCMDGNRHAVPTITMRAQQVKDLVISQAFILPADALNVAQMAL</sequence>
<keyword evidence="2" id="KW-1185">Reference proteome</keyword>
<comment type="caution">
    <text evidence="1">The sequence shown here is derived from an EMBL/GenBank/DDBJ whole genome shotgun (WGS) entry which is preliminary data.</text>
</comment>
<dbReference type="EMBL" id="CAJVRL010000055">
    <property type="protein sequence ID" value="CAG8954048.1"/>
    <property type="molecule type" value="Genomic_DNA"/>
</dbReference>
<dbReference type="OrthoDB" id="10282762at2759"/>
<reference evidence="1" key="1">
    <citation type="submission" date="2021-07" db="EMBL/GenBank/DDBJ databases">
        <authorList>
            <person name="Durling M."/>
        </authorList>
    </citation>
    <scope>NUCLEOTIDE SEQUENCE</scope>
</reference>
<protein>
    <submittedName>
        <fullName evidence="1">Uncharacterized protein</fullName>
    </submittedName>
</protein>